<evidence type="ECO:0000313" key="2">
    <source>
        <dbReference type="Proteomes" id="UP000035642"/>
    </source>
</evidence>
<dbReference type="WBParaSite" id="ACAC_0000673801-mRNA-1">
    <property type="protein sequence ID" value="ACAC_0000673801-mRNA-1"/>
    <property type="gene ID" value="ACAC_0000673801"/>
</dbReference>
<proteinExistence type="predicted"/>
<protein>
    <submittedName>
        <fullName evidence="3">Secreted protein</fullName>
    </submittedName>
</protein>
<keyword evidence="1" id="KW-0472">Membrane</keyword>
<reference evidence="3" key="2">
    <citation type="submission" date="2017-02" db="UniProtKB">
        <authorList>
            <consortium name="WormBaseParasite"/>
        </authorList>
    </citation>
    <scope>IDENTIFICATION</scope>
</reference>
<organism evidence="2 3">
    <name type="scientific">Angiostrongylus cantonensis</name>
    <name type="common">Rat lungworm</name>
    <dbReference type="NCBI Taxonomy" id="6313"/>
    <lineage>
        <taxon>Eukaryota</taxon>
        <taxon>Metazoa</taxon>
        <taxon>Ecdysozoa</taxon>
        <taxon>Nematoda</taxon>
        <taxon>Chromadorea</taxon>
        <taxon>Rhabditida</taxon>
        <taxon>Rhabditina</taxon>
        <taxon>Rhabditomorpha</taxon>
        <taxon>Strongyloidea</taxon>
        <taxon>Metastrongylidae</taxon>
        <taxon>Angiostrongylus</taxon>
    </lineage>
</organism>
<keyword evidence="1" id="KW-1133">Transmembrane helix</keyword>
<name>A0A0K0D9E3_ANGCA</name>
<sequence length="78" mass="8666">MCCRNELTFSTVSSAGLSRVSIIAIIIIIIVDMAFQHVFRSIKSMMLVSDYGNNTIIIHVRVGLQFAIAHLNCPTRTI</sequence>
<keyword evidence="1" id="KW-0812">Transmembrane</keyword>
<evidence type="ECO:0000313" key="3">
    <source>
        <dbReference type="WBParaSite" id="ACAC_0000673801-mRNA-1"/>
    </source>
</evidence>
<reference evidence="2" key="1">
    <citation type="submission" date="2012-09" db="EMBL/GenBank/DDBJ databases">
        <authorList>
            <person name="Martin A.A."/>
        </authorList>
    </citation>
    <scope>NUCLEOTIDE SEQUENCE</scope>
</reference>
<keyword evidence="2" id="KW-1185">Reference proteome</keyword>
<feature type="transmembrane region" description="Helical" evidence="1">
    <location>
        <begin position="20"/>
        <end position="39"/>
    </location>
</feature>
<evidence type="ECO:0000256" key="1">
    <source>
        <dbReference type="SAM" id="Phobius"/>
    </source>
</evidence>
<accession>A0A0K0D9E3</accession>
<dbReference type="AlphaFoldDB" id="A0A0K0D9E3"/>
<dbReference type="Proteomes" id="UP000035642">
    <property type="component" value="Unassembled WGS sequence"/>
</dbReference>